<proteinExistence type="predicted"/>
<gene>
    <name evidence="2" type="ORF">C4A77_13025</name>
</gene>
<evidence type="ECO:0000256" key="1">
    <source>
        <dbReference type="SAM" id="SignalP"/>
    </source>
</evidence>
<dbReference type="AlphaFoldDB" id="A0AAP8QDY9"/>
<evidence type="ECO:0000313" key="2">
    <source>
        <dbReference type="EMBL" id="PPB02146.1"/>
    </source>
</evidence>
<feature type="chain" id="PRO_5043022105" evidence="1">
    <location>
        <begin position="23"/>
        <end position="229"/>
    </location>
</feature>
<accession>A0AAP8QDY9</accession>
<dbReference type="EMBL" id="PRKQ01000014">
    <property type="protein sequence ID" value="PPB02146.1"/>
    <property type="molecule type" value="Genomic_DNA"/>
</dbReference>
<sequence length="229" mass="25722">MRNKIFNFLMCFALVLSFSAGASASKETNNPLATPDSYSQYLENYDETEAIRLGVDPEYVKEAVQDAKDTLQKYKSFSYDQQKKVIELMQSPSQVQKSFTDAKIVRQEISSESLVKPQANTRSVSHEYTMNLLGIDWTIFVVNGKYEYNSKEVTKELGASGYVKRNLNPLIQTSKSDAYDDSENGKYTGTAVFDYKLGPLEGFSLQVGSTYCRVYADKNGKTGGRGWSE</sequence>
<protein>
    <submittedName>
        <fullName evidence="2">Uncharacterized protein</fullName>
    </submittedName>
</protein>
<dbReference type="Proteomes" id="UP000239759">
    <property type="component" value="Unassembled WGS sequence"/>
</dbReference>
<evidence type="ECO:0000313" key="3">
    <source>
        <dbReference type="Proteomes" id="UP000239759"/>
    </source>
</evidence>
<reference evidence="2 3" key="1">
    <citation type="submission" date="2018-02" db="EMBL/GenBank/DDBJ databases">
        <title>Comparative analysis of genomes of three Brevibacillus laterosporus strains producers of potent antimicrobials isolated from silage.</title>
        <authorList>
            <person name="Kojic M."/>
            <person name="Miljkovic M."/>
            <person name="Studholme D."/>
            <person name="Filipic B."/>
        </authorList>
    </citation>
    <scope>NUCLEOTIDE SEQUENCE [LARGE SCALE GENOMIC DNA]</scope>
    <source>
        <strain evidence="2 3">BGSP11</strain>
    </source>
</reference>
<keyword evidence="1" id="KW-0732">Signal</keyword>
<organism evidence="2 3">
    <name type="scientific">Brevibacillus laterosporus</name>
    <name type="common">Bacillus laterosporus</name>
    <dbReference type="NCBI Taxonomy" id="1465"/>
    <lineage>
        <taxon>Bacteria</taxon>
        <taxon>Bacillati</taxon>
        <taxon>Bacillota</taxon>
        <taxon>Bacilli</taxon>
        <taxon>Bacillales</taxon>
        <taxon>Paenibacillaceae</taxon>
        <taxon>Brevibacillus</taxon>
    </lineage>
</organism>
<dbReference type="RefSeq" id="WP_104032088.1">
    <property type="nucleotide sequence ID" value="NZ_JARMDU010000002.1"/>
</dbReference>
<feature type="signal peptide" evidence="1">
    <location>
        <begin position="1"/>
        <end position="22"/>
    </location>
</feature>
<comment type="caution">
    <text evidence="2">The sequence shown here is derived from an EMBL/GenBank/DDBJ whole genome shotgun (WGS) entry which is preliminary data.</text>
</comment>
<name>A0AAP8QDY9_BRELA</name>